<feature type="region of interest" description="Disordered" evidence="1">
    <location>
        <begin position="1"/>
        <end position="20"/>
    </location>
</feature>
<feature type="compositionally biased region" description="Pro residues" evidence="1">
    <location>
        <begin position="8"/>
        <end position="17"/>
    </location>
</feature>
<dbReference type="AlphaFoldDB" id="A0A9P6GC03"/>
<proteinExistence type="predicted"/>
<dbReference type="EMBL" id="WJXW01000009">
    <property type="protein sequence ID" value="KAF9732902.1"/>
    <property type="molecule type" value="Genomic_DNA"/>
</dbReference>
<accession>A0A9P6GC03</accession>
<sequence>MQTQTQPQPQPVIPTPSPSHHCLPALRHAQKTPASQRHFTNLLDSTTNPSHRLLETTIFSLLRRGLSFADIAAFLRCERTRAAQGIGQLRDSARRVCDGDEDGNGVERWVEWRVASWPRWPAGWEVAMLGGWGLEAWAWVVHEAGSRGGTGKQEVVDGMCCHGFAIGERKRGGSLRERLRAMV</sequence>
<keyword evidence="3" id="KW-1185">Reference proteome</keyword>
<protein>
    <submittedName>
        <fullName evidence="2">Uncharacterized protein</fullName>
    </submittedName>
</protein>
<comment type="caution">
    <text evidence="2">The sequence shown here is derived from an EMBL/GenBank/DDBJ whole genome shotgun (WGS) entry which is preliminary data.</text>
</comment>
<organism evidence="2 3">
    <name type="scientific">Paraphaeosphaeria minitans</name>
    <dbReference type="NCBI Taxonomy" id="565426"/>
    <lineage>
        <taxon>Eukaryota</taxon>
        <taxon>Fungi</taxon>
        <taxon>Dikarya</taxon>
        <taxon>Ascomycota</taxon>
        <taxon>Pezizomycotina</taxon>
        <taxon>Dothideomycetes</taxon>
        <taxon>Pleosporomycetidae</taxon>
        <taxon>Pleosporales</taxon>
        <taxon>Massarineae</taxon>
        <taxon>Didymosphaeriaceae</taxon>
        <taxon>Paraphaeosphaeria</taxon>
    </lineage>
</organism>
<evidence type="ECO:0000313" key="3">
    <source>
        <dbReference type="Proteomes" id="UP000756921"/>
    </source>
</evidence>
<gene>
    <name evidence="2" type="ORF">PMIN01_08584</name>
</gene>
<evidence type="ECO:0000256" key="1">
    <source>
        <dbReference type="SAM" id="MobiDB-lite"/>
    </source>
</evidence>
<evidence type="ECO:0000313" key="2">
    <source>
        <dbReference type="EMBL" id="KAF9732902.1"/>
    </source>
</evidence>
<reference evidence="2" key="1">
    <citation type="journal article" date="2020" name="Mol. Plant Microbe Interact.">
        <title>Genome Sequence of the Biocontrol Agent Coniothyrium minitans strain Conio (IMI 134523).</title>
        <authorList>
            <person name="Patel D."/>
            <person name="Shittu T.A."/>
            <person name="Baroncelli R."/>
            <person name="Muthumeenakshi S."/>
            <person name="Osborne T.H."/>
            <person name="Janganan T.K."/>
            <person name="Sreenivasaprasad S."/>
        </authorList>
    </citation>
    <scope>NUCLEOTIDE SEQUENCE</scope>
    <source>
        <strain evidence="2">Conio</strain>
    </source>
</reference>
<dbReference type="OrthoDB" id="10480101at2759"/>
<dbReference type="Proteomes" id="UP000756921">
    <property type="component" value="Unassembled WGS sequence"/>
</dbReference>
<name>A0A9P6GC03_9PLEO</name>